<dbReference type="PROSITE" id="PS51257">
    <property type="entry name" value="PROKAR_LIPOPROTEIN"/>
    <property type="match status" value="1"/>
</dbReference>
<evidence type="ECO:0000313" key="3">
    <source>
        <dbReference type="Proteomes" id="UP000807542"/>
    </source>
</evidence>
<organism evidence="2 3">
    <name type="scientific">Limnobaculum xujianqingii</name>
    <dbReference type="NCBI Taxonomy" id="2738837"/>
    <lineage>
        <taxon>Bacteria</taxon>
        <taxon>Pseudomonadati</taxon>
        <taxon>Pseudomonadota</taxon>
        <taxon>Gammaproteobacteria</taxon>
        <taxon>Enterobacterales</taxon>
        <taxon>Budviciaceae</taxon>
        <taxon>Limnobaculum</taxon>
    </lineage>
</organism>
<proteinExistence type="predicted"/>
<keyword evidence="4" id="KW-1185">Reference proteome</keyword>
<gene>
    <name evidence="2" type="ORF">I2492_03290</name>
    <name evidence="1" type="ORF">I2493_03290</name>
</gene>
<comment type="caution">
    <text evidence="2">The sequence shown here is derived from an EMBL/GenBank/DDBJ whole genome shotgun (WGS) entry which is preliminary data.</text>
</comment>
<name>A0A9D7FR80_9GAMM</name>
<accession>A0A9D7FR80</accession>
<dbReference type="Proteomes" id="UP000807542">
    <property type="component" value="Unassembled WGS sequence"/>
</dbReference>
<protein>
    <submittedName>
        <fullName evidence="2">Uncharacterized protein</fullName>
    </submittedName>
</protein>
<dbReference type="Proteomes" id="UP001296969">
    <property type="component" value="Unassembled WGS sequence"/>
</dbReference>
<reference evidence="2 4" key="1">
    <citation type="submission" date="2020-11" db="EMBL/GenBank/DDBJ databases">
        <title>Insectihabitans protaetiae gen. nov. sp. nov. and Insectihabitans allomyrinae sp. nov., isolated from larvae of Protaetia brevitarsis seulensis and Allomyrina dichotoma, respectively.</title>
        <authorList>
            <person name="Lee S.D."/>
            <person name="Byeon Y.-S."/>
            <person name="Kim S.-M."/>
            <person name="Yang H.L."/>
            <person name="Kim I.S."/>
        </authorList>
    </citation>
    <scope>NUCLEOTIDE SEQUENCE</scope>
    <source>
        <strain evidence="2">CWB-B4</strain>
        <strain evidence="1 4">CWB-B43</strain>
    </source>
</reference>
<evidence type="ECO:0000313" key="1">
    <source>
        <dbReference type="EMBL" id="MBK5072043.1"/>
    </source>
</evidence>
<evidence type="ECO:0000313" key="4">
    <source>
        <dbReference type="Proteomes" id="UP001296969"/>
    </source>
</evidence>
<evidence type="ECO:0000313" key="2">
    <source>
        <dbReference type="EMBL" id="MBK5175352.1"/>
    </source>
</evidence>
<dbReference type="EMBL" id="JADRCQ010000001">
    <property type="protein sequence ID" value="MBK5072043.1"/>
    <property type="molecule type" value="Genomic_DNA"/>
</dbReference>
<sequence length="182" mass="20443">MERIRQFIYSLFFALTLGCSFSAYAGMPGPYWLVFLDISEEPYQDGQKLLIDLRKMASLPDGKREYCFMCGGEDADRDVDVLYLYSTPVGLSVEELRKAVKGDDAAKRKMQSVLNKFEDSKGHGVDGLLIYDHQPGKVTIYTMDKKVGSKLTTESKEVKSKLLHSSLDKLLEDAAGKLDRPV</sequence>
<dbReference type="AlphaFoldDB" id="A0A9D7FR80"/>
<dbReference type="EMBL" id="JADRCP010000001">
    <property type="protein sequence ID" value="MBK5175352.1"/>
    <property type="molecule type" value="Genomic_DNA"/>
</dbReference>